<dbReference type="InterPro" id="IPR036908">
    <property type="entry name" value="RlpA-like_sf"/>
</dbReference>
<evidence type="ECO:0000313" key="1">
    <source>
        <dbReference type="EMBL" id="THU73784.1"/>
    </source>
</evidence>
<reference evidence="1 2" key="1">
    <citation type="journal article" date="2019" name="Nat. Plants">
        <title>Genome sequencing of Musa balbisiana reveals subgenome evolution and function divergence in polyploid bananas.</title>
        <authorList>
            <person name="Yao X."/>
        </authorList>
    </citation>
    <scope>NUCLEOTIDE SEQUENCE [LARGE SCALE GENOMIC DNA]</scope>
    <source>
        <strain evidence="2">cv. DH-PKW</strain>
        <tissue evidence="1">Leaves</tissue>
    </source>
</reference>
<dbReference type="PANTHER" id="PTHR31692">
    <property type="entry name" value="EXPANSIN-B3"/>
    <property type="match status" value="1"/>
</dbReference>
<dbReference type="STRING" id="52838.A0A4S8KEV8"/>
<comment type="caution">
    <text evidence="1">The sequence shown here is derived from an EMBL/GenBank/DDBJ whole genome shotgun (WGS) entry which is preliminary data.</text>
</comment>
<organism evidence="1 2">
    <name type="scientific">Musa balbisiana</name>
    <name type="common">Banana</name>
    <dbReference type="NCBI Taxonomy" id="52838"/>
    <lineage>
        <taxon>Eukaryota</taxon>
        <taxon>Viridiplantae</taxon>
        <taxon>Streptophyta</taxon>
        <taxon>Embryophyta</taxon>
        <taxon>Tracheophyta</taxon>
        <taxon>Spermatophyta</taxon>
        <taxon>Magnoliopsida</taxon>
        <taxon>Liliopsida</taxon>
        <taxon>Zingiberales</taxon>
        <taxon>Musaceae</taxon>
        <taxon>Musa</taxon>
    </lineage>
</organism>
<dbReference type="SUPFAM" id="SSF50685">
    <property type="entry name" value="Barwin-like endoglucanases"/>
    <property type="match status" value="1"/>
</dbReference>
<dbReference type="AlphaFoldDB" id="A0A4S8KEV8"/>
<protein>
    <submittedName>
        <fullName evidence="1">Uncharacterized protein</fullName>
    </submittedName>
</protein>
<evidence type="ECO:0000313" key="2">
    <source>
        <dbReference type="Proteomes" id="UP000317650"/>
    </source>
</evidence>
<dbReference type="Proteomes" id="UP000317650">
    <property type="component" value="Chromosome 4"/>
</dbReference>
<name>A0A4S8KEV8_MUSBA</name>
<proteinExistence type="predicted"/>
<keyword evidence="2" id="KW-1185">Reference proteome</keyword>
<dbReference type="EMBL" id="PYDT01000001">
    <property type="protein sequence ID" value="THU73784.1"/>
    <property type="molecule type" value="Genomic_DNA"/>
</dbReference>
<sequence length="64" mass="6841">MSALASLAEIVHFDLSGTAFGAMPNSGQSYQLCNVVHLRIQCTRVDCNYVGIDVAFHAEVASNP</sequence>
<accession>A0A4S8KEV8</accession>
<gene>
    <name evidence="1" type="ORF">C4D60_Mb04t26500</name>
</gene>
<dbReference type="PANTHER" id="PTHR31692:SF56">
    <property type="entry name" value="EXPANSIN-B2-RELATED"/>
    <property type="match status" value="1"/>
</dbReference>